<feature type="non-terminal residue" evidence="1">
    <location>
        <position position="32"/>
    </location>
</feature>
<evidence type="ECO:0000313" key="1">
    <source>
        <dbReference type="EMBL" id="SVC41369.1"/>
    </source>
</evidence>
<sequence>QRFAPARPNNPILSQCGGFGGPCSIRRNQIEV</sequence>
<organism evidence="1">
    <name type="scientific">marine metagenome</name>
    <dbReference type="NCBI Taxonomy" id="408172"/>
    <lineage>
        <taxon>unclassified sequences</taxon>
        <taxon>metagenomes</taxon>
        <taxon>ecological metagenomes</taxon>
    </lineage>
</organism>
<protein>
    <submittedName>
        <fullName evidence="1">Uncharacterized protein</fullName>
    </submittedName>
</protein>
<gene>
    <name evidence="1" type="ORF">METZ01_LOCUS294223</name>
</gene>
<reference evidence="1" key="1">
    <citation type="submission" date="2018-05" db="EMBL/GenBank/DDBJ databases">
        <authorList>
            <person name="Lanie J.A."/>
            <person name="Ng W.-L."/>
            <person name="Kazmierczak K.M."/>
            <person name="Andrzejewski T.M."/>
            <person name="Davidsen T.M."/>
            <person name="Wayne K.J."/>
            <person name="Tettelin H."/>
            <person name="Glass J.I."/>
            <person name="Rusch D."/>
            <person name="Podicherti R."/>
            <person name="Tsui H.-C.T."/>
            <person name="Winkler M.E."/>
        </authorList>
    </citation>
    <scope>NUCLEOTIDE SEQUENCE</scope>
</reference>
<proteinExistence type="predicted"/>
<feature type="non-terminal residue" evidence="1">
    <location>
        <position position="1"/>
    </location>
</feature>
<accession>A0A382LX97</accession>
<dbReference type="AlphaFoldDB" id="A0A382LX97"/>
<name>A0A382LX97_9ZZZZ</name>
<dbReference type="EMBL" id="UINC01089899">
    <property type="protein sequence ID" value="SVC41369.1"/>
    <property type="molecule type" value="Genomic_DNA"/>
</dbReference>